<keyword evidence="8" id="KW-1185">Reference proteome</keyword>
<keyword evidence="1 4" id="KW-0245">EGF-like domain</keyword>
<feature type="disulfide bond" evidence="4">
    <location>
        <begin position="156"/>
        <end position="165"/>
    </location>
</feature>
<feature type="domain" description="EGF-like" evidence="6">
    <location>
        <begin position="130"/>
        <end position="166"/>
    </location>
</feature>
<dbReference type="WBParaSite" id="HPBE_0000461801-mRNA-1">
    <property type="protein sequence ID" value="HPBE_0000461801-mRNA-1"/>
    <property type="gene ID" value="HPBE_0000461801"/>
</dbReference>
<proteinExistence type="predicted"/>
<dbReference type="PROSITE" id="PS00022">
    <property type="entry name" value="EGF_1"/>
    <property type="match status" value="2"/>
</dbReference>
<evidence type="ECO:0000313" key="8">
    <source>
        <dbReference type="Proteomes" id="UP000050761"/>
    </source>
</evidence>
<evidence type="ECO:0000313" key="7">
    <source>
        <dbReference type="EMBL" id="VDO61836.1"/>
    </source>
</evidence>
<dbReference type="SMART" id="SM00179">
    <property type="entry name" value="EGF_CA"/>
    <property type="match status" value="1"/>
</dbReference>
<name>A0A183FE60_HELPZ</name>
<dbReference type="Gene3D" id="2.10.25.10">
    <property type="entry name" value="Laminin"/>
    <property type="match status" value="1"/>
</dbReference>
<reference evidence="9" key="2">
    <citation type="submission" date="2019-09" db="UniProtKB">
        <authorList>
            <consortium name="WormBaseParasite"/>
        </authorList>
    </citation>
    <scope>IDENTIFICATION</scope>
</reference>
<reference evidence="7 8" key="1">
    <citation type="submission" date="2018-11" db="EMBL/GenBank/DDBJ databases">
        <authorList>
            <consortium name="Pathogen Informatics"/>
        </authorList>
    </citation>
    <scope>NUCLEOTIDE SEQUENCE [LARGE SCALE GENOMIC DNA]</scope>
</reference>
<feature type="signal peptide" evidence="5">
    <location>
        <begin position="1"/>
        <end position="19"/>
    </location>
</feature>
<dbReference type="PROSITE" id="PS01186">
    <property type="entry name" value="EGF_2"/>
    <property type="match status" value="2"/>
</dbReference>
<dbReference type="SUPFAM" id="SSF57196">
    <property type="entry name" value="EGF/Laminin"/>
    <property type="match status" value="2"/>
</dbReference>
<evidence type="ECO:0000256" key="3">
    <source>
        <dbReference type="ARBA" id="ARBA00023157"/>
    </source>
</evidence>
<evidence type="ECO:0000313" key="9">
    <source>
        <dbReference type="WBParaSite" id="HPBE_0000461801-mRNA-1"/>
    </source>
</evidence>
<dbReference type="InterPro" id="IPR000742">
    <property type="entry name" value="EGF"/>
</dbReference>
<dbReference type="Proteomes" id="UP000050761">
    <property type="component" value="Unassembled WGS sequence"/>
</dbReference>
<dbReference type="PANTHER" id="PTHR12916:SF9">
    <property type="entry name" value="NEUROGENIC LOCUS NOTCH HOMOLOG PROTEIN 1-RELATED"/>
    <property type="match status" value="1"/>
</dbReference>
<dbReference type="GO" id="GO:0005112">
    <property type="term" value="F:Notch binding"/>
    <property type="evidence" value="ECO:0007669"/>
    <property type="project" value="TreeGrafter"/>
</dbReference>
<keyword evidence="5" id="KW-0732">Signal</keyword>
<dbReference type="AlphaFoldDB" id="A0A183FE60"/>
<dbReference type="PROSITE" id="PS50026">
    <property type="entry name" value="EGF_3"/>
    <property type="match status" value="2"/>
</dbReference>
<evidence type="ECO:0000259" key="6">
    <source>
        <dbReference type="PROSITE" id="PS50026"/>
    </source>
</evidence>
<accession>A0A183FE60</accession>
<dbReference type="OrthoDB" id="10040561at2759"/>
<comment type="caution">
    <text evidence="4">Lacks conserved residue(s) required for the propagation of feature annotation.</text>
</comment>
<keyword evidence="2" id="KW-0677">Repeat</keyword>
<feature type="chain" id="PRO_5044551360" evidence="5">
    <location>
        <begin position="20"/>
        <end position="206"/>
    </location>
</feature>
<dbReference type="InterPro" id="IPR001881">
    <property type="entry name" value="EGF-like_Ca-bd_dom"/>
</dbReference>
<organism evidence="8 9">
    <name type="scientific">Heligmosomoides polygyrus</name>
    <name type="common">Parasitic roundworm</name>
    <dbReference type="NCBI Taxonomy" id="6339"/>
    <lineage>
        <taxon>Eukaryota</taxon>
        <taxon>Metazoa</taxon>
        <taxon>Ecdysozoa</taxon>
        <taxon>Nematoda</taxon>
        <taxon>Chromadorea</taxon>
        <taxon>Rhabditida</taxon>
        <taxon>Rhabditina</taxon>
        <taxon>Rhabditomorpha</taxon>
        <taxon>Strongyloidea</taxon>
        <taxon>Heligmosomidae</taxon>
        <taxon>Heligmosomoides</taxon>
    </lineage>
</organism>
<feature type="disulfide bond" evidence="4">
    <location>
        <begin position="193"/>
        <end position="202"/>
    </location>
</feature>
<evidence type="ECO:0000256" key="2">
    <source>
        <dbReference type="ARBA" id="ARBA00022737"/>
    </source>
</evidence>
<protein>
    <submittedName>
        <fullName evidence="9">EGF-like domain protein</fullName>
    </submittedName>
</protein>
<dbReference type="SMART" id="SM00181">
    <property type="entry name" value="EGF"/>
    <property type="match status" value="2"/>
</dbReference>
<dbReference type="GO" id="GO:0007219">
    <property type="term" value="P:Notch signaling pathway"/>
    <property type="evidence" value="ECO:0007669"/>
    <property type="project" value="TreeGrafter"/>
</dbReference>
<sequence>MLYLLASFLLLLVVPITAAGNKTDDDDNGSLLAEFNQTVTNLPVTFSRMARKESSNAETESLEKNTIDVARKELSRAVQGLNATVTKTSAQLVEALEKNSVDDVQGLNGTVTENSAKVTNVIADLTGVKNLDACTAVDCNNRGTCIGTKRAYICACILGYSGKNCEEAMCDSMRDCNGRGLCFGTTTSLTCLCNFGYTGRRCERQV</sequence>
<evidence type="ECO:0000256" key="5">
    <source>
        <dbReference type="SAM" id="SignalP"/>
    </source>
</evidence>
<keyword evidence="3 4" id="KW-1015">Disulfide bond</keyword>
<evidence type="ECO:0000256" key="1">
    <source>
        <dbReference type="ARBA" id="ARBA00022536"/>
    </source>
</evidence>
<dbReference type="EMBL" id="UZAH01025338">
    <property type="protein sequence ID" value="VDO61836.1"/>
    <property type="molecule type" value="Genomic_DNA"/>
</dbReference>
<dbReference type="GO" id="GO:0005509">
    <property type="term" value="F:calcium ion binding"/>
    <property type="evidence" value="ECO:0007669"/>
    <property type="project" value="InterPro"/>
</dbReference>
<dbReference type="CDD" id="cd00054">
    <property type="entry name" value="EGF_CA"/>
    <property type="match status" value="2"/>
</dbReference>
<dbReference type="PANTHER" id="PTHR12916">
    <property type="entry name" value="CYTOCHROME C OXIDASE POLYPEPTIDE VIC-2"/>
    <property type="match status" value="1"/>
</dbReference>
<accession>A0A3P7WM61</accession>
<feature type="domain" description="EGF-like" evidence="6">
    <location>
        <begin position="167"/>
        <end position="203"/>
    </location>
</feature>
<gene>
    <name evidence="7" type="ORF">HPBE_LOCUS4619</name>
</gene>
<evidence type="ECO:0000256" key="4">
    <source>
        <dbReference type="PROSITE-ProRule" id="PRU00076"/>
    </source>
</evidence>